<comment type="subcellular location">
    <subcellularLocation>
        <location evidence="1">Cell membrane</location>
        <topology evidence="1">Multi-pass membrane protein</topology>
    </subcellularLocation>
</comment>
<evidence type="ECO:0000256" key="4">
    <source>
        <dbReference type="ARBA" id="ARBA00022692"/>
    </source>
</evidence>
<evidence type="ECO:0000256" key="3">
    <source>
        <dbReference type="ARBA" id="ARBA00022606"/>
    </source>
</evidence>
<protein>
    <submittedName>
        <fullName evidence="12">Uncharacterized protein LOC108623442 isoform X1</fullName>
    </submittedName>
</protein>
<keyword evidence="5" id="KW-0552">Olfaction</keyword>
<proteinExistence type="predicted"/>
<gene>
    <name evidence="12" type="primary">LOC108623442</name>
</gene>
<dbReference type="GO" id="GO:0007165">
    <property type="term" value="P:signal transduction"/>
    <property type="evidence" value="ECO:0007669"/>
    <property type="project" value="UniProtKB-KW"/>
</dbReference>
<evidence type="ECO:0000313" key="12">
    <source>
        <dbReference type="RefSeq" id="XP_026668068.1"/>
    </source>
</evidence>
<keyword evidence="3" id="KW-0716">Sensory transduction</keyword>
<keyword evidence="2" id="KW-1003">Cell membrane</keyword>
<keyword evidence="7 10" id="KW-0472">Membrane</keyword>
<evidence type="ECO:0000256" key="6">
    <source>
        <dbReference type="ARBA" id="ARBA00022989"/>
    </source>
</evidence>
<dbReference type="PANTHER" id="PTHR21137:SF35">
    <property type="entry name" value="ODORANT RECEPTOR 19A-RELATED"/>
    <property type="match status" value="1"/>
</dbReference>
<keyword evidence="8" id="KW-0675">Receptor</keyword>
<feature type="transmembrane region" description="Helical" evidence="10">
    <location>
        <begin position="129"/>
        <end position="150"/>
    </location>
</feature>
<dbReference type="InterPro" id="IPR004117">
    <property type="entry name" value="7tm6_olfct_rcpt"/>
</dbReference>
<keyword evidence="6 10" id="KW-1133">Transmembrane helix</keyword>
<dbReference type="RefSeq" id="XP_026668068.1">
    <property type="nucleotide sequence ID" value="XM_026812267.1"/>
</dbReference>
<evidence type="ECO:0000256" key="10">
    <source>
        <dbReference type="SAM" id="Phobius"/>
    </source>
</evidence>
<reference evidence="12" key="1">
    <citation type="submission" date="2025-08" db="UniProtKB">
        <authorList>
            <consortium name="RefSeq"/>
        </authorList>
    </citation>
    <scope>IDENTIFICATION</scope>
    <source>
        <tissue evidence="12">Whole body</tissue>
    </source>
</reference>
<dbReference type="GeneID" id="108623442"/>
<keyword evidence="4 10" id="KW-0812">Transmembrane</keyword>
<dbReference type="Pfam" id="PF02949">
    <property type="entry name" value="7tm_6"/>
    <property type="match status" value="1"/>
</dbReference>
<dbReference type="AlphaFoldDB" id="A0AAJ7RYE3"/>
<dbReference type="GO" id="GO:0005886">
    <property type="term" value="C:plasma membrane"/>
    <property type="evidence" value="ECO:0007669"/>
    <property type="project" value="UniProtKB-SubCell"/>
</dbReference>
<organism evidence="11 12">
    <name type="scientific">Ceratina calcarata</name>
    <dbReference type="NCBI Taxonomy" id="156304"/>
    <lineage>
        <taxon>Eukaryota</taxon>
        <taxon>Metazoa</taxon>
        <taxon>Ecdysozoa</taxon>
        <taxon>Arthropoda</taxon>
        <taxon>Hexapoda</taxon>
        <taxon>Insecta</taxon>
        <taxon>Pterygota</taxon>
        <taxon>Neoptera</taxon>
        <taxon>Endopterygota</taxon>
        <taxon>Hymenoptera</taxon>
        <taxon>Apocrita</taxon>
        <taxon>Aculeata</taxon>
        <taxon>Apoidea</taxon>
        <taxon>Anthophila</taxon>
        <taxon>Apidae</taxon>
        <taxon>Ceratina</taxon>
        <taxon>Zadontomerus</taxon>
    </lineage>
</organism>
<sequence length="250" mass="29031">MSGRIRTDCFFITSRESEQQIKGHPCHKSAITSTLDSGRTKPRRGKRVALVSVNVSPRYLARVYYWLYSFLLHTHAFRYRFKHIEPSASNAAKNSEKQMTSIERVHFSIQAQQRAIKYVQEIENTHTTYLFLCIGIVICGFSVTLVQLTTMEVNMDFYKVLSFLIAQLMHLFYLTIQGQFVENVCDTLYRNIYEGLWYNTNAKTQLLYVLALRRMLIPPRLTAGGLINMNMESFSEVKCDTTCTKWIVFS</sequence>
<dbReference type="PANTHER" id="PTHR21137">
    <property type="entry name" value="ODORANT RECEPTOR"/>
    <property type="match status" value="1"/>
</dbReference>
<evidence type="ECO:0000313" key="11">
    <source>
        <dbReference type="Proteomes" id="UP000694925"/>
    </source>
</evidence>
<evidence type="ECO:0000256" key="7">
    <source>
        <dbReference type="ARBA" id="ARBA00023136"/>
    </source>
</evidence>
<keyword evidence="9" id="KW-0807">Transducer</keyword>
<dbReference type="GO" id="GO:0005549">
    <property type="term" value="F:odorant binding"/>
    <property type="evidence" value="ECO:0007669"/>
    <property type="project" value="InterPro"/>
</dbReference>
<dbReference type="Proteomes" id="UP000694925">
    <property type="component" value="Unplaced"/>
</dbReference>
<accession>A0AAJ7RYE3</accession>
<evidence type="ECO:0000256" key="8">
    <source>
        <dbReference type="ARBA" id="ARBA00023170"/>
    </source>
</evidence>
<evidence type="ECO:0000256" key="9">
    <source>
        <dbReference type="ARBA" id="ARBA00023224"/>
    </source>
</evidence>
<dbReference type="GO" id="GO:0004984">
    <property type="term" value="F:olfactory receptor activity"/>
    <property type="evidence" value="ECO:0007669"/>
    <property type="project" value="InterPro"/>
</dbReference>
<evidence type="ECO:0000256" key="5">
    <source>
        <dbReference type="ARBA" id="ARBA00022725"/>
    </source>
</evidence>
<keyword evidence="11" id="KW-1185">Reference proteome</keyword>
<name>A0AAJ7RYE3_9HYME</name>
<dbReference type="KEGG" id="ccal:108623442"/>
<evidence type="ECO:0000256" key="2">
    <source>
        <dbReference type="ARBA" id="ARBA00022475"/>
    </source>
</evidence>
<evidence type="ECO:0000256" key="1">
    <source>
        <dbReference type="ARBA" id="ARBA00004651"/>
    </source>
</evidence>